<dbReference type="InterPro" id="IPR020846">
    <property type="entry name" value="MFS_dom"/>
</dbReference>
<evidence type="ECO:0000313" key="13">
    <source>
        <dbReference type="Proteomes" id="UP001156881"/>
    </source>
</evidence>
<reference evidence="13" key="2">
    <citation type="journal article" date="2019" name="Int. J. Syst. Evol. Microbiol.">
        <title>The Global Catalogue of Microorganisms (GCM) 10K type strain sequencing project: providing services to taxonomists for standard genome sequencing and annotation.</title>
        <authorList>
            <consortium name="The Broad Institute Genomics Platform"/>
            <consortium name="The Broad Institute Genome Sequencing Center for Infectious Disease"/>
            <person name="Wu L."/>
            <person name="Ma J."/>
        </authorList>
    </citation>
    <scope>NUCLEOTIDE SEQUENCE [LARGE SCALE GENOMIC DNA]</scope>
    <source>
        <strain evidence="13">NBRC 107710</strain>
    </source>
</reference>
<dbReference type="Gene3D" id="1.20.1250.20">
    <property type="entry name" value="MFS general substrate transporter like domains"/>
    <property type="match status" value="1"/>
</dbReference>
<dbReference type="PROSITE" id="PS50850">
    <property type="entry name" value="MFS"/>
    <property type="match status" value="1"/>
</dbReference>
<dbReference type="Pfam" id="PF07690">
    <property type="entry name" value="MFS_1"/>
    <property type="match status" value="1"/>
</dbReference>
<feature type="transmembrane region" description="Helical" evidence="8">
    <location>
        <begin position="57"/>
        <end position="75"/>
    </location>
</feature>
<dbReference type="SUPFAM" id="SSF103473">
    <property type="entry name" value="MFS general substrate transporter"/>
    <property type="match status" value="1"/>
</dbReference>
<evidence type="ECO:0000256" key="3">
    <source>
        <dbReference type="ARBA" id="ARBA00022448"/>
    </source>
</evidence>
<feature type="transmembrane region" description="Helical" evidence="8">
    <location>
        <begin position="261"/>
        <end position="282"/>
    </location>
</feature>
<feature type="transmembrane region" description="Helical" evidence="8">
    <location>
        <begin position="173"/>
        <end position="195"/>
    </location>
</feature>
<evidence type="ECO:0000256" key="6">
    <source>
        <dbReference type="ARBA" id="ARBA00022989"/>
    </source>
</evidence>
<feature type="domain" description="Major facilitator superfamily (MFS) profile" evidence="9">
    <location>
        <begin position="21"/>
        <end position="402"/>
    </location>
</feature>
<evidence type="ECO:0000256" key="5">
    <source>
        <dbReference type="ARBA" id="ARBA00022692"/>
    </source>
</evidence>
<name>A0A7W6AD85_9HYPH</name>
<dbReference type="GO" id="GO:0005886">
    <property type="term" value="C:plasma membrane"/>
    <property type="evidence" value="ECO:0007669"/>
    <property type="project" value="UniProtKB-SubCell"/>
</dbReference>
<proteinExistence type="inferred from homology"/>
<evidence type="ECO:0000256" key="8">
    <source>
        <dbReference type="SAM" id="Phobius"/>
    </source>
</evidence>
<reference evidence="10" key="4">
    <citation type="submission" date="2023-01" db="EMBL/GenBank/DDBJ databases">
        <title>Draft genome sequence of Methylobacterium brachythecii strain NBRC 107710.</title>
        <authorList>
            <person name="Sun Q."/>
            <person name="Mori K."/>
        </authorList>
    </citation>
    <scope>NUCLEOTIDE SEQUENCE</scope>
    <source>
        <strain evidence="10">NBRC 107710</strain>
    </source>
</reference>
<dbReference type="EMBL" id="JACIDN010000001">
    <property type="protein sequence ID" value="MBB3901075.1"/>
    <property type="molecule type" value="Genomic_DNA"/>
</dbReference>
<feature type="transmembrane region" description="Helical" evidence="8">
    <location>
        <begin position="145"/>
        <end position="167"/>
    </location>
</feature>
<dbReference type="PANTHER" id="PTHR43271:SF2">
    <property type="entry name" value="BLL2771 PROTEIN"/>
    <property type="match status" value="1"/>
</dbReference>
<feature type="transmembrane region" description="Helical" evidence="8">
    <location>
        <begin position="287"/>
        <end position="305"/>
    </location>
</feature>
<keyword evidence="4" id="KW-1003">Cell membrane</keyword>
<dbReference type="AlphaFoldDB" id="A0A7W6AD85"/>
<protein>
    <submittedName>
        <fullName evidence="10">MFS transporter</fullName>
    </submittedName>
    <submittedName>
        <fullName evidence="11">Putative MFS family arabinose efflux permease</fullName>
    </submittedName>
</protein>
<evidence type="ECO:0000259" key="9">
    <source>
        <dbReference type="PROSITE" id="PS50850"/>
    </source>
</evidence>
<comment type="subcellular location">
    <subcellularLocation>
        <location evidence="1">Cell membrane</location>
        <topology evidence="1">Multi-pass membrane protein</topology>
    </subcellularLocation>
</comment>
<reference evidence="11 12" key="3">
    <citation type="submission" date="2020-08" db="EMBL/GenBank/DDBJ databases">
        <title>Genomic Encyclopedia of Type Strains, Phase IV (KMG-IV): sequencing the most valuable type-strain genomes for metagenomic binning, comparative biology and taxonomic classification.</title>
        <authorList>
            <person name="Goeker M."/>
        </authorList>
    </citation>
    <scope>NUCLEOTIDE SEQUENCE [LARGE SCALE GENOMIC DNA]</scope>
    <source>
        <strain evidence="11 12">DSM 24105</strain>
    </source>
</reference>
<evidence type="ECO:0000256" key="1">
    <source>
        <dbReference type="ARBA" id="ARBA00004651"/>
    </source>
</evidence>
<comment type="caution">
    <text evidence="11">The sequence shown here is derived from an EMBL/GenBank/DDBJ whole genome shotgun (WGS) entry which is preliminary data.</text>
</comment>
<gene>
    <name evidence="10" type="ORF">GCM10007884_31780</name>
    <name evidence="11" type="ORF">GGR33_000555</name>
</gene>
<evidence type="ECO:0000313" key="12">
    <source>
        <dbReference type="Proteomes" id="UP000517759"/>
    </source>
</evidence>
<evidence type="ECO:0000313" key="11">
    <source>
        <dbReference type="EMBL" id="MBB3901075.1"/>
    </source>
</evidence>
<dbReference type="CDD" id="cd17324">
    <property type="entry name" value="MFS_NepI_like"/>
    <property type="match status" value="1"/>
</dbReference>
<keyword evidence="13" id="KW-1185">Reference proteome</keyword>
<dbReference type="Proteomes" id="UP001156881">
    <property type="component" value="Unassembled WGS sequence"/>
</dbReference>
<keyword evidence="5 8" id="KW-0812">Transmembrane</keyword>
<dbReference type="InterPro" id="IPR036259">
    <property type="entry name" value="MFS_trans_sf"/>
</dbReference>
<feature type="transmembrane region" description="Helical" evidence="8">
    <location>
        <begin position="376"/>
        <end position="398"/>
    </location>
</feature>
<dbReference type="PANTHER" id="PTHR43271">
    <property type="entry name" value="BLL2771 PROTEIN"/>
    <property type="match status" value="1"/>
</dbReference>
<feature type="transmembrane region" description="Helical" evidence="8">
    <location>
        <begin position="348"/>
        <end position="370"/>
    </location>
</feature>
<evidence type="ECO:0000256" key="7">
    <source>
        <dbReference type="ARBA" id="ARBA00023136"/>
    </source>
</evidence>
<feature type="transmembrane region" description="Helical" evidence="8">
    <location>
        <begin position="311"/>
        <end position="328"/>
    </location>
</feature>
<evidence type="ECO:0000256" key="4">
    <source>
        <dbReference type="ARBA" id="ARBA00022475"/>
    </source>
</evidence>
<comment type="similarity">
    <text evidence="2">Belongs to the major facilitator superfamily.</text>
</comment>
<dbReference type="Proteomes" id="UP000517759">
    <property type="component" value="Unassembled WGS sequence"/>
</dbReference>
<feature type="transmembrane region" description="Helical" evidence="8">
    <location>
        <begin position="226"/>
        <end position="249"/>
    </location>
</feature>
<sequence length="404" mass="41268">MTSGVDSAGAAGPHPSSHSRLVLVLAAAGFASSFALRSAEPLVGVLAHDLESDPHTVALLSTAFALPYALIQPILGPVGDALGKERVLVACLAALTIALTGCAAVPNLDLLFVLRMVAGAAAGGCIPLSLAMLGDRVPLGQRQVAISRFLVAVILGQLLGSTFAGLIEAFVGWRGVFAATGVVAALGCATTLFGFDKGKQAPPRPIEVGQAIARYGSLIANPRAQLLFSAVFVEGIAIFGVLPYIAPLLSARGEGGPREAGLVLAGFAVGGLLYSLLVPLLLRFLGIYRMLIVGGAICAVALLIVGLAGNWPVDCAAFVGLGLGFYMLHNTYQVQVTELSPTARASAVALHAFSYFCGQAMSVAIFGFTLEHLGQFPALAVCAAVIFAVGVVTSVRLARPAKAA</sequence>
<dbReference type="EMBL" id="BSPG01000019">
    <property type="protein sequence ID" value="GLS45189.1"/>
    <property type="molecule type" value="Genomic_DNA"/>
</dbReference>
<evidence type="ECO:0000256" key="2">
    <source>
        <dbReference type="ARBA" id="ARBA00008335"/>
    </source>
</evidence>
<feature type="transmembrane region" description="Helical" evidence="8">
    <location>
        <begin position="87"/>
        <end position="106"/>
    </location>
</feature>
<evidence type="ECO:0000313" key="10">
    <source>
        <dbReference type="EMBL" id="GLS45189.1"/>
    </source>
</evidence>
<keyword evidence="7 8" id="KW-0472">Membrane</keyword>
<dbReference type="InterPro" id="IPR011701">
    <property type="entry name" value="MFS"/>
</dbReference>
<keyword evidence="6 8" id="KW-1133">Transmembrane helix</keyword>
<accession>A0A7W6AD85</accession>
<reference evidence="10" key="1">
    <citation type="journal article" date="2014" name="Int. J. Syst. Evol. Microbiol.">
        <title>Complete genome of a new Firmicutes species belonging to the dominant human colonic microbiota ('Ruminococcus bicirculans') reveals two chromosomes and a selective capacity to utilize plant glucans.</title>
        <authorList>
            <consortium name="NISC Comparative Sequencing Program"/>
            <person name="Wegmann U."/>
            <person name="Louis P."/>
            <person name="Goesmann A."/>
            <person name="Henrissat B."/>
            <person name="Duncan S.H."/>
            <person name="Flint H.J."/>
        </authorList>
    </citation>
    <scope>NUCLEOTIDE SEQUENCE</scope>
    <source>
        <strain evidence="10">NBRC 107710</strain>
    </source>
</reference>
<dbReference type="RefSeq" id="WP_183501834.1">
    <property type="nucleotide sequence ID" value="NZ_BSPG01000019.1"/>
</dbReference>
<dbReference type="GO" id="GO:0022857">
    <property type="term" value="F:transmembrane transporter activity"/>
    <property type="evidence" value="ECO:0007669"/>
    <property type="project" value="InterPro"/>
</dbReference>
<organism evidence="11 12">
    <name type="scientific">Methylobacterium brachythecii</name>
    <dbReference type="NCBI Taxonomy" id="1176177"/>
    <lineage>
        <taxon>Bacteria</taxon>
        <taxon>Pseudomonadati</taxon>
        <taxon>Pseudomonadota</taxon>
        <taxon>Alphaproteobacteria</taxon>
        <taxon>Hyphomicrobiales</taxon>
        <taxon>Methylobacteriaceae</taxon>
        <taxon>Methylobacterium</taxon>
    </lineage>
</organism>
<feature type="transmembrane region" description="Helical" evidence="8">
    <location>
        <begin position="112"/>
        <end position="133"/>
    </location>
</feature>
<keyword evidence="3" id="KW-0813">Transport</keyword>